<accession>A0A163PCW8</accession>
<keyword evidence="4 6" id="KW-1133">Transmembrane helix</keyword>
<keyword evidence="3 6" id="KW-0812">Transmembrane</keyword>
<keyword evidence="8" id="KW-1185">Reference proteome</keyword>
<gene>
    <name evidence="7" type="ORF">AWM68_15110</name>
</gene>
<evidence type="ECO:0000313" key="7">
    <source>
        <dbReference type="EMBL" id="KZE63346.1"/>
    </source>
</evidence>
<comment type="caution">
    <text evidence="7">The sequence shown here is derived from an EMBL/GenBank/DDBJ whole genome shotgun (WGS) entry which is preliminary data.</text>
</comment>
<dbReference type="Proteomes" id="UP000076567">
    <property type="component" value="Unassembled WGS sequence"/>
</dbReference>
<reference evidence="8" key="1">
    <citation type="submission" date="2016-01" db="EMBL/GenBank/DDBJ databases">
        <title>Draft genome of Chromobacterium sp. F49.</title>
        <authorList>
            <person name="Hong K.W."/>
        </authorList>
    </citation>
    <scope>NUCLEOTIDE SEQUENCE [LARGE SCALE GENOMIC DNA]</scope>
    <source>
        <strain evidence="8">P7IIIA</strain>
    </source>
</reference>
<feature type="transmembrane region" description="Helical" evidence="6">
    <location>
        <begin position="90"/>
        <end position="112"/>
    </location>
</feature>
<evidence type="ECO:0000256" key="5">
    <source>
        <dbReference type="ARBA" id="ARBA00023136"/>
    </source>
</evidence>
<proteinExistence type="predicted"/>
<dbReference type="AlphaFoldDB" id="A0A163PCW8"/>
<evidence type="ECO:0000256" key="4">
    <source>
        <dbReference type="ARBA" id="ARBA00022989"/>
    </source>
</evidence>
<dbReference type="RefSeq" id="WP_066245816.1">
    <property type="nucleotide sequence ID" value="NZ_LRFC01000039.1"/>
</dbReference>
<keyword evidence="2" id="KW-1003">Cell membrane</keyword>
<keyword evidence="5 6" id="KW-0472">Membrane</keyword>
<organism evidence="7 8">
    <name type="scientific">Fictibacillus phosphorivorans</name>
    <dbReference type="NCBI Taxonomy" id="1221500"/>
    <lineage>
        <taxon>Bacteria</taxon>
        <taxon>Bacillati</taxon>
        <taxon>Bacillota</taxon>
        <taxon>Bacilli</taxon>
        <taxon>Bacillales</taxon>
        <taxon>Fictibacillaceae</taxon>
        <taxon>Fictibacillus</taxon>
    </lineage>
</organism>
<dbReference type="EMBL" id="LRFC01000039">
    <property type="protein sequence ID" value="KZE63346.1"/>
    <property type="molecule type" value="Genomic_DNA"/>
</dbReference>
<evidence type="ECO:0000256" key="1">
    <source>
        <dbReference type="ARBA" id="ARBA00004651"/>
    </source>
</evidence>
<name>A0A163PCW8_9BACL</name>
<sequence length="114" mass="13087">MANHQQNPETTVHRHEEIQRKLALKEERKHHNVSFVMMILLTIVAFFAIWSDKISDSFAVLFILTLAVVQVFFQLYVWMHLSHKGHDFPIWGMASGILVAAITVASLMGLIWTS</sequence>
<dbReference type="Pfam" id="PF03626">
    <property type="entry name" value="COX4_pro"/>
    <property type="match status" value="1"/>
</dbReference>
<evidence type="ECO:0000256" key="6">
    <source>
        <dbReference type="SAM" id="Phobius"/>
    </source>
</evidence>
<dbReference type="InterPro" id="IPR005171">
    <property type="entry name" value="Cyt_c_oxidase_su4_prok"/>
</dbReference>
<comment type="subcellular location">
    <subcellularLocation>
        <location evidence="1">Cell membrane</location>
        <topology evidence="1">Multi-pass membrane protein</topology>
    </subcellularLocation>
</comment>
<dbReference type="OrthoDB" id="2989516at2"/>
<feature type="transmembrane region" description="Helical" evidence="6">
    <location>
        <begin position="33"/>
        <end position="51"/>
    </location>
</feature>
<evidence type="ECO:0000313" key="8">
    <source>
        <dbReference type="Proteomes" id="UP000076567"/>
    </source>
</evidence>
<feature type="transmembrane region" description="Helical" evidence="6">
    <location>
        <begin position="57"/>
        <end position="78"/>
    </location>
</feature>
<dbReference type="GO" id="GO:0005886">
    <property type="term" value="C:plasma membrane"/>
    <property type="evidence" value="ECO:0007669"/>
    <property type="project" value="UniProtKB-SubCell"/>
</dbReference>
<evidence type="ECO:0000256" key="2">
    <source>
        <dbReference type="ARBA" id="ARBA00022475"/>
    </source>
</evidence>
<evidence type="ECO:0000256" key="3">
    <source>
        <dbReference type="ARBA" id="ARBA00022692"/>
    </source>
</evidence>
<protein>
    <submittedName>
        <fullName evidence="7">Cytochrome B6</fullName>
    </submittedName>
</protein>